<evidence type="ECO:0000313" key="3">
    <source>
        <dbReference type="Proteomes" id="UP000258309"/>
    </source>
</evidence>
<protein>
    <submittedName>
        <fullName evidence="2">Uncharacterized protein</fullName>
    </submittedName>
</protein>
<evidence type="ECO:0000256" key="1">
    <source>
        <dbReference type="SAM" id="MobiDB-lite"/>
    </source>
</evidence>
<feature type="region of interest" description="Disordered" evidence="1">
    <location>
        <begin position="68"/>
        <end position="90"/>
    </location>
</feature>
<reference evidence="2 3" key="1">
    <citation type="submission" date="2018-05" db="EMBL/GenBank/DDBJ databases">
        <title>Draft genome sequence of Scytalidium lignicola DSM 105466, a ubiquitous saprotrophic fungus.</title>
        <authorList>
            <person name="Buettner E."/>
            <person name="Gebauer A.M."/>
            <person name="Hofrichter M."/>
            <person name="Liers C."/>
            <person name="Kellner H."/>
        </authorList>
    </citation>
    <scope>NUCLEOTIDE SEQUENCE [LARGE SCALE GENOMIC DNA]</scope>
    <source>
        <strain evidence="2 3">DSM 105466</strain>
    </source>
</reference>
<dbReference type="AlphaFoldDB" id="A0A3E2HAL1"/>
<feature type="non-terminal residue" evidence="2">
    <location>
        <position position="90"/>
    </location>
</feature>
<feature type="region of interest" description="Disordered" evidence="1">
    <location>
        <begin position="1"/>
        <end position="33"/>
    </location>
</feature>
<sequence>MRIDKRFHIPNGSMGPGSYSAGAKATEESEAVPHSRRNILARINTEEEVYDDELVGDDISGMLSQKGERDLEATSDAGTVVEMEDTTSRS</sequence>
<keyword evidence="3" id="KW-1185">Reference proteome</keyword>
<accession>A0A3E2HAL1</accession>
<proteinExistence type="predicted"/>
<dbReference type="EMBL" id="NCSJ02000107">
    <property type="protein sequence ID" value="RFU30182.1"/>
    <property type="molecule type" value="Genomic_DNA"/>
</dbReference>
<organism evidence="2 3">
    <name type="scientific">Scytalidium lignicola</name>
    <name type="common">Hyphomycete</name>
    <dbReference type="NCBI Taxonomy" id="5539"/>
    <lineage>
        <taxon>Eukaryota</taxon>
        <taxon>Fungi</taxon>
        <taxon>Dikarya</taxon>
        <taxon>Ascomycota</taxon>
        <taxon>Pezizomycotina</taxon>
        <taxon>Leotiomycetes</taxon>
        <taxon>Leotiomycetes incertae sedis</taxon>
        <taxon>Scytalidium</taxon>
    </lineage>
</organism>
<feature type="non-terminal residue" evidence="2">
    <location>
        <position position="1"/>
    </location>
</feature>
<dbReference type="STRING" id="5539.A0A3E2HAL1"/>
<evidence type="ECO:0000313" key="2">
    <source>
        <dbReference type="EMBL" id="RFU30182.1"/>
    </source>
</evidence>
<name>A0A3E2HAL1_SCYLI</name>
<dbReference type="Proteomes" id="UP000258309">
    <property type="component" value="Unassembled WGS sequence"/>
</dbReference>
<gene>
    <name evidence="2" type="ORF">B7463_g6185</name>
</gene>
<comment type="caution">
    <text evidence="2">The sequence shown here is derived from an EMBL/GenBank/DDBJ whole genome shotgun (WGS) entry which is preliminary data.</text>
</comment>